<evidence type="ECO:0000256" key="2">
    <source>
        <dbReference type="ARBA" id="ARBA00022448"/>
    </source>
</evidence>
<accession>A0A7T7XNF1</accession>
<protein>
    <submittedName>
        <fullName evidence="9">ABC transporter permease</fullName>
    </submittedName>
</protein>
<sequence>MAKKNPLARFEGNPIYAGIKDQLGIIIGLVLLCIFLSFMSPVFMSQRNFFNVLRQLSNNMFLSCGMLMVILLGGIDLSVGSTMAVTGCLVAGFMTNNGMPPMAAIVLALLVGLLIGVINGGIIASTGIPPFIITLAMMNIGRGFARLYTGSKTISIDNDFFAYIGTGYIGGVVPTQVVYMIVICLITALLLNKTKFGRNLYATGGNRQAAEFSGINTRFITFLVFVFSSLMASIAGIILASRMFSGTSTAGTSAEMDAIAAVVLGGTSMSGGVGGLFGTIIGVVLIAVLSNGMNLMGIDSSWQLVVKGIVIIIAVLIDYFKKAKAS</sequence>
<dbReference type="KEGG" id="bhc:JFL75_00525"/>
<dbReference type="RefSeq" id="WP_215626745.1">
    <property type="nucleotide sequence ID" value="NZ_CP067089.2"/>
</dbReference>
<evidence type="ECO:0000313" key="9">
    <source>
        <dbReference type="EMBL" id="QQO09442.1"/>
    </source>
</evidence>
<name>A0A7T7XNF1_9SPIR</name>
<keyword evidence="2" id="KW-0813">Transport</keyword>
<evidence type="ECO:0000256" key="8">
    <source>
        <dbReference type="SAM" id="Phobius"/>
    </source>
</evidence>
<keyword evidence="7 8" id="KW-0472">Membrane</keyword>
<feature type="transmembrane region" description="Helical" evidence="8">
    <location>
        <begin position="301"/>
        <end position="320"/>
    </location>
</feature>
<dbReference type="PANTHER" id="PTHR32196">
    <property type="entry name" value="ABC TRANSPORTER PERMEASE PROTEIN YPHD-RELATED-RELATED"/>
    <property type="match status" value="1"/>
</dbReference>
<dbReference type="Proteomes" id="UP000595917">
    <property type="component" value="Chromosome"/>
</dbReference>
<feature type="transmembrane region" description="Helical" evidence="8">
    <location>
        <begin position="102"/>
        <end position="122"/>
    </location>
</feature>
<keyword evidence="5 8" id="KW-0812">Transmembrane</keyword>
<keyword evidence="10" id="KW-1185">Reference proteome</keyword>
<dbReference type="GO" id="GO:0005886">
    <property type="term" value="C:plasma membrane"/>
    <property type="evidence" value="ECO:0007669"/>
    <property type="project" value="UniProtKB-SubCell"/>
</dbReference>
<feature type="transmembrane region" description="Helical" evidence="8">
    <location>
        <begin position="21"/>
        <end position="40"/>
    </location>
</feature>
<comment type="subcellular location">
    <subcellularLocation>
        <location evidence="1">Cell membrane</location>
        <topology evidence="1">Multi-pass membrane protein</topology>
    </subcellularLocation>
</comment>
<proteinExistence type="predicted"/>
<evidence type="ECO:0000256" key="7">
    <source>
        <dbReference type="ARBA" id="ARBA00023136"/>
    </source>
</evidence>
<feature type="transmembrane region" description="Helical" evidence="8">
    <location>
        <begin position="160"/>
        <end position="191"/>
    </location>
</feature>
<feature type="transmembrane region" description="Helical" evidence="8">
    <location>
        <begin position="261"/>
        <end position="289"/>
    </location>
</feature>
<dbReference type="CDD" id="cd06579">
    <property type="entry name" value="TM_PBP1_transp_AraH_like"/>
    <property type="match status" value="1"/>
</dbReference>
<evidence type="ECO:0000313" key="10">
    <source>
        <dbReference type="Proteomes" id="UP000595917"/>
    </source>
</evidence>
<evidence type="ECO:0000256" key="1">
    <source>
        <dbReference type="ARBA" id="ARBA00004651"/>
    </source>
</evidence>
<dbReference type="PANTHER" id="PTHR32196:SF21">
    <property type="entry name" value="ABC TRANSPORTER PERMEASE PROTEIN YPHD-RELATED"/>
    <property type="match status" value="1"/>
</dbReference>
<evidence type="ECO:0000256" key="4">
    <source>
        <dbReference type="ARBA" id="ARBA00022519"/>
    </source>
</evidence>
<dbReference type="GO" id="GO:0022857">
    <property type="term" value="F:transmembrane transporter activity"/>
    <property type="evidence" value="ECO:0007669"/>
    <property type="project" value="InterPro"/>
</dbReference>
<gene>
    <name evidence="9" type="ORF">JFL75_00525</name>
</gene>
<dbReference type="EMBL" id="CP067089">
    <property type="protein sequence ID" value="QQO09442.1"/>
    <property type="molecule type" value="Genomic_DNA"/>
</dbReference>
<evidence type="ECO:0000256" key="6">
    <source>
        <dbReference type="ARBA" id="ARBA00022989"/>
    </source>
</evidence>
<keyword evidence="6 8" id="KW-1133">Transmembrane helix</keyword>
<keyword evidence="3" id="KW-1003">Cell membrane</keyword>
<organism evidence="9 10">
    <name type="scientific">Breznakiella homolactica</name>
    <dbReference type="NCBI Taxonomy" id="2798577"/>
    <lineage>
        <taxon>Bacteria</taxon>
        <taxon>Pseudomonadati</taxon>
        <taxon>Spirochaetota</taxon>
        <taxon>Spirochaetia</taxon>
        <taxon>Spirochaetales</taxon>
        <taxon>Breznakiellaceae</taxon>
        <taxon>Breznakiella</taxon>
    </lineage>
</organism>
<dbReference type="AlphaFoldDB" id="A0A7T7XNF1"/>
<reference evidence="9" key="1">
    <citation type="submission" date="2021-01" db="EMBL/GenBank/DDBJ databases">
        <title>Description of Breznakiella homolactica.</title>
        <authorList>
            <person name="Song Y."/>
            <person name="Brune A."/>
        </authorList>
    </citation>
    <scope>NUCLEOTIDE SEQUENCE</scope>
    <source>
        <strain evidence="9">RmG30</strain>
    </source>
</reference>
<dbReference type="InterPro" id="IPR001851">
    <property type="entry name" value="ABC_transp_permease"/>
</dbReference>
<evidence type="ECO:0000256" key="3">
    <source>
        <dbReference type="ARBA" id="ARBA00022475"/>
    </source>
</evidence>
<feature type="transmembrane region" description="Helical" evidence="8">
    <location>
        <begin position="60"/>
        <end position="90"/>
    </location>
</feature>
<feature type="transmembrane region" description="Helical" evidence="8">
    <location>
        <begin position="219"/>
        <end position="240"/>
    </location>
</feature>
<dbReference type="Pfam" id="PF02653">
    <property type="entry name" value="BPD_transp_2"/>
    <property type="match status" value="1"/>
</dbReference>
<keyword evidence="4" id="KW-0997">Cell inner membrane</keyword>
<evidence type="ECO:0000256" key="5">
    <source>
        <dbReference type="ARBA" id="ARBA00022692"/>
    </source>
</evidence>